<keyword evidence="2 8" id="KW-0488">Methylation</keyword>
<dbReference type="Pfam" id="PF03946">
    <property type="entry name" value="Ribosomal_L11_N"/>
    <property type="match status" value="1"/>
</dbReference>
<keyword evidence="4 8" id="KW-0694">RNA-binding</keyword>
<dbReference type="SUPFAM" id="SSF46906">
    <property type="entry name" value="Ribosomal protein L11, C-terminal domain"/>
    <property type="match status" value="1"/>
</dbReference>
<comment type="subunit">
    <text evidence="7">Part of the ribosomal stalk of the 50S ribosomal subunit. Interacts with L10 and the large rRNA to form the base of the stalk. L10 forms an elongated spine to which 2 L12 dimers bind in a sequential fashion forming a pentameric L10(L12)2(L12)2 complex.</text>
</comment>
<comment type="function">
    <text evidence="8 10">Forms part of the ribosomal stalk which helps the ribosome interact with GTP-bound translation factors.</text>
</comment>
<evidence type="ECO:0000256" key="10">
    <source>
        <dbReference type="RuleBase" id="RU003979"/>
    </source>
</evidence>
<dbReference type="InterPro" id="IPR020784">
    <property type="entry name" value="Ribosomal_uL11_N"/>
</dbReference>
<proteinExistence type="inferred from homology"/>
<feature type="domain" description="Large ribosomal subunit protein uL11 C-terminal" evidence="11">
    <location>
        <begin position="72"/>
        <end position="148"/>
    </location>
</feature>
<gene>
    <name evidence="8" type="primary">rplK</name>
    <name evidence="13" type="ORF">AKL17_0413</name>
</gene>
<dbReference type="CDD" id="cd00349">
    <property type="entry name" value="Ribosomal_L11"/>
    <property type="match status" value="1"/>
</dbReference>
<dbReference type="GO" id="GO:0070180">
    <property type="term" value="F:large ribosomal subunit rRNA binding"/>
    <property type="evidence" value="ECO:0007669"/>
    <property type="project" value="UniProtKB-UniRule"/>
</dbReference>
<dbReference type="KEGG" id="daa:AKL17_0413"/>
<evidence type="ECO:0000256" key="1">
    <source>
        <dbReference type="ARBA" id="ARBA00010537"/>
    </source>
</evidence>
<dbReference type="OrthoDB" id="9802408at2"/>
<keyword evidence="3 8" id="KW-0699">rRNA-binding</keyword>
<dbReference type="InterPro" id="IPR000911">
    <property type="entry name" value="Ribosomal_uL11"/>
</dbReference>
<evidence type="ECO:0000256" key="3">
    <source>
        <dbReference type="ARBA" id="ARBA00022730"/>
    </source>
</evidence>
<keyword evidence="6 8" id="KW-0687">Ribonucleoprotein</keyword>
<dbReference type="PANTHER" id="PTHR11661:SF1">
    <property type="entry name" value="LARGE RIBOSOMAL SUBUNIT PROTEIN UL11M"/>
    <property type="match status" value="1"/>
</dbReference>
<dbReference type="GO" id="GO:0006412">
    <property type="term" value="P:translation"/>
    <property type="evidence" value="ECO:0007669"/>
    <property type="project" value="UniProtKB-UniRule"/>
</dbReference>
<dbReference type="Gene3D" id="3.30.1550.10">
    <property type="entry name" value="Ribosomal protein L11/L12, N-terminal domain"/>
    <property type="match status" value="1"/>
</dbReference>
<dbReference type="SUPFAM" id="SSF54747">
    <property type="entry name" value="Ribosomal L11/L12e N-terminal domain"/>
    <property type="match status" value="1"/>
</dbReference>
<evidence type="ECO:0000256" key="7">
    <source>
        <dbReference type="ARBA" id="ARBA00062905"/>
    </source>
</evidence>
<evidence type="ECO:0000256" key="6">
    <source>
        <dbReference type="ARBA" id="ARBA00023274"/>
    </source>
</evidence>
<dbReference type="InterPro" id="IPR006519">
    <property type="entry name" value="Ribosomal_uL11_bac-typ"/>
</dbReference>
<dbReference type="RefSeq" id="WP_066809186.1">
    <property type="nucleotide sequence ID" value="NZ_CP012661.1"/>
</dbReference>
<dbReference type="Proteomes" id="UP000076128">
    <property type="component" value="Chromosome"/>
</dbReference>
<evidence type="ECO:0000256" key="8">
    <source>
        <dbReference type="HAMAP-Rule" id="MF_00736"/>
    </source>
</evidence>
<evidence type="ECO:0000256" key="5">
    <source>
        <dbReference type="ARBA" id="ARBA00022980"/>
    </source>
</evidence>
<dbReference type="InterPro" id="IPR036769">
    <property type="entry name" value="Ribosomal_uL11_C_sf"/>
</dbReference>
<dbReference type="STRING" id="1335048.AKL17_0413"/>
<evidence type="ECO:0000259" key="11">
    <source>
        <dbReference type="Pfam" id="PF00298"/>
    </source>
</evidence>
<dbReference type="InterPro" id="IPR020783">
    <property type="entry name" value="Ribosomal_uL11_C"/>
</dbReference>
<evidence type="ECO:0000313" key="14">
    <source>
        <dbReference type="Proteomes" id="UP000076128"/>
    </source>
</evidence>
<evidence type="ECO:0000256" key="2">
    <source>
        <dbReference type="ARBA" id="ARBA00022481"/>
    </source>
</evidence>
<dbReference type="InterPro" id="IPR036796">
    <property type="entry name" value="Ribosomal_uL11_N_sf"/>
</dbReference>
<evidence type="ECO:0000259" key="12">
    <source>
        <dbReference type="Pfam" id="PF03946"/>
    </source>
</evidence>
<dbReference type="PANTHER" id="PTHR11661">
    <property type="entry name" value="60S RIBOSOMAL PROTEIN L12"/>
    <property type="match status" value="1"/>
</dbReference>
<dbReference type="Pfam" id="PF00298">
    <property type="entry name" value="Ribosomal_L11"/>
    <property type="match status" value="1"/>
</dbReference>
<keyword evidence="14" id="KW-1185">Reference proteome</keyword>
<dbReference type="SMART" id="SM00649">
    <property type="entry name" value="RL11"/>
    <property type="match status" value="1"/>
</dbReference>
<comment type="subunit">
    <text evidence="8">Part of the ribosomal stalk of the 50S ribosomal subunit. Interacts with L10 and the large rRNA to form the base of the stalk. L10 forms an elongated spine to which L12 dimers bind in a sequential fashion forming a multimeric L10(L12)X complex.</text>
</comment>
<keyword evidence="5 8" id="KW-0689">Ribosomal protein</keyword>
<reference evidence="13 14" key="1">
    <citation type="submission" date="2015-09" db="EMBL/GenBank/DDBJ databases">
        <title>Complete genome sequence of Defluviimonas alba cai42t isolated from an oilfield in Xinjiang.</title>
        <authorList>
            <person name="Geng S."/>
            <person name="Pan X."/>
            <person name="Wu X."/>
        </authorList>
    </citation>
    <scope>NUCLEOTIDE SEQUENCE [LARGE SCALE GENOMIC DNA]</scope>
    <source>
        <strain evidence="14">cai42</strain>
    </source>
</reference>
<dbReference type="AlphaFoldDB" id="A0A159Z154"/>
<dbReference type="GO" id="GO:0022625">
    <property type="term" value="C:cytosolic large ribosomal subunit"/>
    <property type="evidence" value="ECO:0007669"/>
    <property type="project" value="TreeGrafter"/>
</dbReference>
<dbReference type="HAMAP" id="MF_00736">
    <property type="entry name" value="Ribosomal_uL11"/>
    <property type="match status" value="1"/>
</dbReference>
<comment type="PTM">
    <text evidence="8 10">One or more lysine residues are methylated.</text>
</comment>
<dbReference type="Gene3D" id="1.10.10.250">
    <property type="entry name" value="Ribosomal protein L11, C-terminal domain"/>
    <property type="match status" value="1"/>
</dbReference>
<accession>A0A159Z154</accession>
<evidence type="ECO:0000256" key="4">
    <source>
        <dbReference type="ARBA" id="ARBA00022884"/>
    </source>
</evidence>
<feature type="domain" description="Large ribosomal subunit protein uL11 N-terminal" evidence="12">
    <location>
        <begin position="9"/>
        <end position="67"/>
    </location>
</feature>
<evidence type="ECO:0000313" key="13">
    <source>
        <dbReference type="EMBL" id="AMY67674.1"/>
    </source>
</evidence>
<name>A0A159Z154_9RHOB</name>
<dbReference type="FunFam" id="3.30.1550.10:FF:000001">
    <property type="entry name" value="50S ribosomal protein L11"/>
    <property type="match status" value="1"/>
</dbReference>
<evidence type="ECO:0000256" key="9">
    <source>
        <dbReference type="RuleBase" id="RU003978"/>
    </source>
</evidence>
<dbReference type="EMBL" id="CP012661">
    <property type="protein sequence ID" value="AMY67674.1"/>
    <property type="molecule type" value="Genomic_DNA"/>
</dbReference>
<dbReference type="GO" id="GO:0003735">
    <property type="term" value="F:structural constituent of ribosome"/>
    <property type="evidence" value="ECO:0007669"/>
    <property type="project" value="InterPro"/>
</dbReference>
<dbReference type="PATRIC" id="fig|1335048.3.peg.432"/>
<sequence>MAKKVVGQLKLQVKAGQANPSPPIGPALGQRGINIMAFCKEFNARTQEMELGSPVPTVITYYADKSFTFEMKTSPASFLLKKAAGLKPVGKRNRPKGSAKPGRDVVGTVTVAQVRQIAEAKMKDLSANDVEAAMQIILGSARSIGIEVKG</sequence>
<protein>
    <recommendedName>
        <fullName evidence="8">Large ribosomal subunit protein uL11</fullName>
    </recommendedName>
</protein>
<dbReference type="NCBIfam" id="TIGR01632">
    <property type="entry name" value="L11_bact"/>
    <property type="match status" value="1"/>
</dbReference>
<organism evidence="13 14">
    <name type="scientific">Frigidibacter mobilis</name>
    <dbReference type="NCBI Taxonomy" id="1335048"/>
    <lineage>
        <taxon>Bacteria</taxon>
        <taxon>Pseudomonadati</taxon>
        <taxon>Pseudomonadota</taxon>
        <taxon>Alphaproteobacteria</taxon>
        <taxon>Rhodobacterales</taxon>
        <taxon>Paracoccaceae</taxon>
        <taxon>Frigidibacter</taxon>
    </lineage>
</organism>
<comment type="similarity">
    <text evidence="1 8 9">Belongs to the universal ribosomal protein uL11 family.</text>
</comment>
<dbReference type="FunFam" id="1.10.10.250:FF:000001">
    <property type="entry name" value="50S ribosomal protein L11"/>
    <property type="match status" value="1"/>
</dbReference>